<organism evidence="18">
    <name type="scientific">Diplometopon zarudnyi</name>
    <name type="common">Zarudnyi's worm lizard</name>
    <name type="synonym">Pachycalamus zarudnyi</name>
    <dbReference type="NCBI Taxonomy" id="94420"/>
    <lineage>
        <taxon>Eukaryota</taxon>
        <taxon>Metazoa</taxon>
        <taxon>Chordata</taxon>
        <taxon>Craniata</taxon>
        <taxon>Vertebrata</taxon>
        <taxon>Euteleostomi</taxon>
        <taxon>Lepidosauria</taxon>
        <taxon>Squamata</taxon>
        <taxon>Bifurcata</taxon>
        <taxon>Unidentata</taxon>
        <taxon>Episquamata</taxon>
        <taxon>Laterata</taxon>
        <taxon>Lacertibaenia</taxon>
        <taxon>Amphisbaenia</taxon>
        <taxon>Trogonophidae</taxon>
        <taxon>Diplometopon</taxon>
    </lineage>
</organism>
<comment type="subcellular location">
    <subcellularLocation>
        <location evidence="17">Mitochondrion inner membrane</location>
        <topology evidence="17">Multi-pass membrane protein</topology>
    </subcellularLocation>
    <subcellularLocation>
        <location evidence="1">Mitochondrion membrane</location>
        <topology evidence="1">Multi-pass membrane protein</topology>
    </subcellularLocation>
</comment>
<evidence type="ECO:0000313" key="18">
    <source>
        <dbReference type="EMBL" id="AAT08511.1"/>
    </source>
</evidence>
<keyword evidence="10 17" id="KW-1133">Transmembrane helix</keyword>
<comment type="function">
    <text evidence="15">Core subunit of the mitochondrial membrane respiratory chain NADH dehydrogenase (Complex I) which catalyzes electron transfer from NADH through the respiratory chain, using ubiquinone as an electron acceptor. Part of the enzyme membrane arm which is embedded in the lipid bilayer and involved in proton translocation.</text>
</comment>
<accession>Q66SW9</accession>
<dbReference type="InterPro" id="IPR039428">
    <property type="entry name" value="NUOK/Mnh_C1-like"/>
</dbReference>
<feature type="transmembrane region" description="Helical" evidence="17">
    <location>
        <begin position="6"/>
        <end position="22"/>
    </location>
</feature>
<name>Q66SW9_DIPZA</name>
<dbReference type="GO" id="GO:0005743">
    <property type="term" value="C:mitochondrial inner membrane"/>
    <property type="evidence" value="ECO:0007669"/>
    <property type="project" value="UniProtKB-SubCell"/>
</dbReference>
<sequence length="98" mass="10745">MTLYILILMMAFLLNLTGMTFYRVHLISVLLCIESMMLVLYILLANIALTTISPNMATTPLILLTLSACEAGTGLALLVATTRTHSSDHLNTMNLLQC</sequence>
<evidence type="ECO:0000256" key="3">
    <source>
        <dbReference type="ARBA" id="ARBA00012944"/>
    </source>
</evidence>
<evidence type="ECO:0000256" key="14">
    <source>
        <dbReference type="ARBA" id="ARBA00023136"/>
    </source>
</evidence>
<evidence type="ECO:0000256" key="10">
    <source>
        <dbReference type="ARBA" id="ARBA00022989"/>
    </source>
</evidence>
<reference evidence="18" key="1">
    <citation type="journal article" date="2004" name="Mol. Phylogenet. Evol.">
        <title>Phylogenetic relationships among amphisbaenian reptiles based on complete mitochondrial genomic sequences.</title>
        <authorList>
            <person name="Macey J.R."/>
            <person name="Papenfuss T.J."/>
            <person name="Kuehl J.V."/>
            <person name="Fourcade H.M."/>
            <person name="Boore J.L."/>
        </authorList>
    </citation>
    <scope>NUCLEOTIDE SEQUENCE</scope>
</reference>
<feature type="transmembrane region" description="Helical" evidence="17">
    <location>
        <begin position="29"/>
        <end position="49"/>
    </location>
</feature>
<dbReference type="Gene3D" id="1.10.287.3510">
    <property type="match status" value="1"/>
</dbReference>
<evidence type="ECO:0000256" key="9">
    <source>
        <dbReference type="ARBA" id="ARBA00022982"/>
    </source>
</evidence>
<keyword evidence="8 17" id="KW-1278">Translocase</keyword>
<evidence type="ECO:0000256" key="15">
    <source>
        <dbReference type="ARBA" id="ARBA00043911"/>
    </source>
</evidence>
<dbReference type="PANTHER" id="PTHR11434">
    <property type="entry name" value="NADH-UBIQUINONE OXIDOREDUCTASE SUBUNIT ND4L"/>
    <property type="match status" value="1"/>
</dbReference>
<comment type="catalytic activity">
    <reaction evidence="16">
        <text>a ubiquinone + NADH + 5 H(+)(in) = a ubiquinol + NAD(+) + 4 H(+)(out)</text>
        <dbReference type="Rhea" id="RHEA:29091"/>
        <dbReference type="Rhea" id="RHEA-COMP:9565"/>
        <dbReference type="Rhea" id="RHEA-COMP:9566"/>
        <dbReference type="ChEBI" id="CHEBI:15378"/>
        <dbReference type="ChEBI" id="CHEBI:16389"/>
        <dbReference type="ChEBI" id="CHEBI:17976"/>
        <dbReference type="ChEBI" id="CHEBI:57540"/>
        <dbReference type="ChEBI" id="CHEBI:57945"/>
        <dbReference type="EC" id="7.1.1.2"/>
    </reaction>
    <physiologicalReaction direction="left-to-right" evidence="16">
        <dbReference type="Rhea" id="RHEA:29092"/>
    </physiologicalReaction>
</comment>
<keyword evidence="14 17" id="KW-0472">Membrane</keyword>
<geneLocation type="mitochondrion" evidence="18"/>
<evidence type="ECO:0000256" key="13">
    <source>
        <dbReference type="ARBA" id="ARBA00023128"/>
    </source>
</evidence>
<feature type="transmembrane region" description="Helical" evidence="17">
    <location>
        <begin position="61"/>
        <end position="80"/>
    </location>
</feature>
<dbReference type="InterPro" id="IPR001133">
    <property type="entry name" value="NADH_UbQ_OxRdtase_chain4L/K"/>
</dbReference>
<evidence type="ECO:0000256" key="11">
    <source>
        <dbReference type="ARBA" id="ARBA00023027"/>
    </source>
</evidence>
<dbReference type="AlphaFoldDB" id="Q66SW9"/>
<evidence type="ECO:0000256" key="12">
    <source>
        <dbReference type="ARBA" id="ARBA00023075"/>
    </source>
</evidence>
<evidence type="ECO:0000256" key="4">
    <source>
        <dbReference type="ARBA" id="ARBA00016612"/>
    </source>
</evidence>
<keyword evidence="6 17" id="KW-0679">Respiratory chain</keyword>
<dbReference type="Pfam" id="PF00420">
    <property type="entry name" value="Oxidored_q2"/>
    <property type="match status" value="1"/>
</dbReference>
<evidence type="ECO:0000256" key="6">
    <source>
        <dbReference type="ARBA" id="ARBA00022660"/>
    </source>
</evidence>
<dbReference type="GO" id="GO:0042773">
    <property type="term" value="P:ATP synthesis coupled electron transport"/>
    <property type="evidence" value="ECO:0007669"/>
    <property type="project" value="UniProtKB-UniRule"/>
</dbReference>
<evidence type="ECO:0000256" key="2">
    <source>
        <dbReference type="ARBA" id="ARBA00010519"/>
    </source>
</evidence>
<keyword evidence="11 17" id="KW-0520">NAD</keyword>
<evidence type="ECO:0000256" key="8">
    <source>
        <dbReference type="ARBA" id="ARBA00022967"/>
    </source>
</evidence>
<dbReference type="PANTHER" id="PTHR11434:SF0">
    <property type="entry name" value="NADH-UBIQUINONE OXIDOREDUCTASE CHAIN 4L"/>
    <property type="match status" value="1"/>
</dbReference>
<dbReference type="GO" id="GO:0030964">
    <property type="term" value="C:NADH dehydrogenase complex"/>
    <property type="evidence" value="ECO:0007669"/>
    <property type="project" value="TreeGrafter"/>
</dbReference>
<protein>
    <recommendedName>
        <fullName evidence="4 17">NADH-ubiquinone oxidoreductase chain 4L</fullName>
        <ecNumber evidence="3 17">7.1.1.2</ecNumber>
    </recommendedName>
</protein>
<keyword evidence="9 17" id="KW-0249">Electron transport</keyword>
<keyword evidence="13 17" id="KW-0496">Mitochondrion</keyword>
<keyword evidence="5 17" id="KW-0813">Transport</keyword>
<keyword evidence="17" id="KW-0999">Mitochondrion inner membrane</keyword>
<keyword evidence="12 17" id="KW-0830">Ubiquinone</keyword>
<gene>
    <name evidence="18" type="primary">nad4L</name>
</gene>
<dbReference type="GO" id="GO:0008137">
    <property type="term" value="F:NADH dehydrogenase (ubiquinone) activity"/>
    <property type="evidence" value="ECO:0007669"/>
    <property type="project" value="UniProtKB-EC"/>
</dbReference>
<dbReference type="GO" id="GO:0016651">
    <property type="term" value="F:oxidoreductase activity, acting on NAD(P)H"/>
    <property type="evidence" value="ECO:0007669"/>
    <property type="project" value="InterPro"/>
</dbReference>
<evidence type="ECO:0000256" key="16">
    <source>
        <dbReference type="ARBA" id="ARBA00048769"/>
    </source>
</evidence>
<evidence type="ECO:0000256" key="5">
    <source>
        <dbReference type="ARBA" id="ARBA00022448"/>
    </source>
</evidence>
<dbReference type="EC" id="7.1.1.2" evidence="3 17"/>
<proteinExistence type="inferred from homology"/>
<evidence type="ECO:0000256" key="1">
    <source>
        <dbReference type="ARBA" id="ARBA00004225"/>
    </source>
</evidence>
<comment type="similarity">
    <text evidence="2 17">Belongs to the complex I subunit 4L family.</text>
</comment>
<evidence type="ECO:0000256" key="7">
    <source>
        <dbReference type="ARBA" id="ARBA00022692"/>
    </source>
</evidence>
<keyword evidence="7 17" id="KW-0812">Transmembrane</keyword>
<evidence type="ECO:0000256" key="17">
    <source>
        <dbReference type="RuleBase" id="RU004419"/>
    </source>
</evidence>
<dbReference type="EMBL" id="AY605474">
    <property type="protein sequence ID" value="AAT08511.1"/>
    <property type="molecule type" value="Genomic_DNA"/>
</dbReference>